<dbReference type="PANTHER" id="PTHR13510:SF44">
    <property type="entry name" value="RABENOSYN-5"/>
    <property type="match status" value="1"/>
</dbReference>
<dbReference type="PROSITE" id="PS50178">
    <property type="entry name" value="ZF_FYVE"/>
    <property type="match status" value="1"/>
</dbReference>
<keyword evidence="1" id="KW-0479">Metal-binding</keyword>
<reference evidence="9" key="2">
    <citation type="submission" date="2019-06" db="EMBL/GenBank/DDBJ databases">
        <title>Genomics analysis of Aphanomyces spp. identifies a new class of oomycete effector associated with host adaptation.</title>
        <authorList>
            <person name="Gaulin E."/>
        </authorList>
    </citation>
    <scope>NUCLEOTIDE SEQUENCE</scope>
    <source>
        <strain evidence="9">CBS 578.67</strain>
    </source>
</reference>
<dbReference type="SUPFAM" id="SSF55961">
    <property type="entry name" value="Bet v1-like"/>
    <property type="match status" value="1"/>
</dbReference>
<dbReference type="InterPro" id="IPR023393">
    <property type="entry name" value="START-like_dom_sf"/>
</dbReference>
<dbReference type="CDD" id="cd15745">
    <property type="entry name" value="FYVE_RUFY4"/>
    <property type="match status" value="1"/>
</dbReference>
<evidence type="ECO:0000256" key="1">
    <source>
        <dbReference type="ARBA" id="ARBA00022723"/>
    </source>
</evidence>
<feature type="compositionally biased region" description="Polar residues" evidence="6">
    <location>
        <begin position="406"/>
        <end position="416"/>
    </location>
</feature>
<feature type="compositionally biased region" description="Basic and acidic residues" evidence="6">
    <location>
        <begin position="453"/>
        <end position="465"/>
    </location>
</feature>
<dbReference type="InterPro" id="IPR013083">
    <property type="entry name" value="Znf_RING/FYVE/PHD"/>
</dbReference>
<dbReference type="SMART" id="SM00064">
    <property type="entry name" value="FYVE"/>
    <property type="match status" value="1"/>
</dbReference>
<keyword evidence="5" id="KW-0175">Coiled coil</keyword>
<dbReference type="GO" id="GO:0008270">
    <property type="term" value="F:zinc ion binding"/>
    <property type="evidence" value="ECO:0007669"/>
    <property type="project" value="UniProtKB-KW"/>
</dbReference>
<keyword evidence="2 4" id="KW-0863">Zinc-finger</keyword>
<feature type="region of interest" description="Disordered" evidence="6">
    <location>
        <begin position="350"/>
        <end position="507"/>
    </location>
</feature>
<dbReference type="OrthoDB" id="75364at2759"/>
<evidence type="ECO:0000256" key="2">
    <source>
        <dbReference type="ARBA" id="ARBA00022771"/>
    </source>
</evidence>
<proteinExistence type="predicted"/>
<dbReference type="InterPro" id="IPR011011">
    <property type="entry name" value="Znf_FYVE_PHD"/>
</dbReference>
<evidence type="ECO:0000313" key="9">
    <source>
        <dbReference type="EMBL" id="KAF0687722.1"/>
    </source>
</evidence>
<feature type="domain" description="WW" evidence="7">
    <location>
        <begin position="889"/>
        <end position="923"/>
    </location>
</feature>
<dbReference type="Gene3D" id="3.30.40.10">
    <property type="entry name" value="Zinc/RING finger domain, C3HC4 (zinc finger)"/>
    <property type="match status" value="1"/>
</dbReference>
<evidence type="ECO:0000256" key="6">
    <source>
        <dbReference type="SAM" id="MobiDB-lite"/>
    </source>
</evidence>
<feature type="compositionally biased region" description="Low complexity" evidence="6">
    <location>
        <begin position="358"/>
        <end position="374"/>
    </location>
</feature>
<gene>
    <name evidence="10" type="primary">Aste57867_20557</name>
    <name evidence="9" type="ORF">As57867_020490</name>
    <name evidence="10" type="ORF">ASTE57867_20557</name>
</gene>
<dbReference type="InterPro" id="IPR036020">
    <property type="entry name" value="WW_dom_sf"/>
</dbReference>
<sequence length="935" mass="103454">MSHPPLRQSAFADSLASALPPLKRDEIRSYINLIDSAVDNALCLINGLGNIRWQPVKQKGDVVISRAADDLNSLSNQAAVRSVCSVNASFDEMLDHLITETTESFRERESTLHGAEFLDGAVLHVLHPREYAADYSSQRYVCIKWHCLKAVAAPTKPRDYVYVEVVGSFVDDQNVRIGYCLSKSIDLKHMPSFDDRYVRAKTFTLHTFHGLDSVSRSSTNSSGSSPVSPLNSFQVELRSMVLGDYNGRLPAWVVNKMSDLAALRGQSIRDYFEQMRLSTIEWVHPHQYVPASKRAFCVVCTRGFSLVRKKYNCQACGDVVCSQCSLIQLIGPKKVKTRVCIACNMQARTNQLNPHQPRPSTVSSRPSNSSLPSPHHGGNYNGERSNNRGSIASLASTARASERTNGDSLYHSNSLSADWPPTQPQPYPMRRSQSEMPPTSDHRSSMGPFTPSRESHGRVSSEHHRFTNGSTARTMSISSNTSSIARPSAQDATQADDQTNGAPQREGLDLGVSHFKQTVTAPPLAGIVPLPPHPTMLQPLQPPQPPQPTVEVDVAALGMDLDVSILHMPSSSDLGRLSEALSDMTARNSEQPSERMSELDVDAYDDEFDDFKVVHHEDVLLEEPSTSEVSLDFASFVEPAIVATVQGGSTDGDEEPVDDDFDDDFAYRPSHMAAEDYLEATRMTLAEITRGMVGIQESTELNAQKLEEQEQEQVRMSVMMDFNPMADTPKSQSTVVVPPPRASVMDTPPDVENLFVVLKLNAEIDRLQQKMENVQEGSIQLNHVNEAMNEKIQTLEKIESKKVLALDEVTTPTNDPTQYLVHTFDKITNDLKQIQENMEKVQETAMAIDVKLEKDAMVEVPMLPESVRGGFVSFLEDSSFVPATTNDEDATPDGWTSVHSKVTGKMYYYNASCGQTSWTMPEDDDLTSADNYAVL</sequence>
<dbReference type="InterPro" id="IPR001202">
    <property type="entry name" value="WW_dom"/>
</dbReference>
<dbReference type="EMBL" id="VJMH01006871">
    <property type="protein sequence ID" value="KAF0687722.1"/>
    <property type="molecule type" value="Genomic_DNA"/>
</dbReference>
<dbReference type="InterPro" id="IPR017455">
    <property type="entry name" value="Znf_FYVE-rel"/>
</dbReference>
<accession>A0A485LGF2</accession>
<dbReference type="Gene3D" id="3.30.530.20">
    <property type="match status" value="1"/>
</dbReference>
<evidence type="ECO:0000313" key="10">
    <source>
        <dbReference type="EMBL" id="VFT97241.1"/>
    </source>
</evidence>
<dbReference type="SUPFAM" id="SSF51045">
    <property type="entry name" value="WW domain"/>
    <property type="match status" value="1"/>
</dbReference>
<dbReference type="InterPro" id="IPR052727">
    <property type="entry name" value="Rab4/Rab5_effector"/>
</dbReference>
<feature type="coiled-coil region" evidence="5">
    <location>
        <begin position="757"/>
        <end position="851"/>
    </location>
</feature>
<evidence type="ECO:0000256" key="4">
    <source>
        <dbReference type="PROSITE-ProRule" id="PRU00091"/>
    </source>
</evidence>
<keyword evidence="3" id="KW-0862">Zinc</keyword>
<feature type="compositionally biased region" description="Polar residues" evidence="6">
    <location>
        <begin position="382"/>
        <end position="399"/>
    </location>
</feature>
<evidence type="ECO:0000313" key="11">
    <source>
        <dbReference type="Proteomes" id="UP000332933"/>
    </source>
</evidence>
<reference evidence="10 11" key="1">
    <citation type="submission" date="2019-03" db="EMBL/GenBank/DDBJ databases">
        <authorList>
            <person name="Gaulin E."/>
            <person name="Dumas B."/>
        </authorList>
    </citation>
    <scope>NUCLEOTIDE SEQUENCE [LARGE SCALE GENOMIC DNA]</scope>
    <source>
        <strain evidence="10">CBS 568.67</strain>
    </source>
</reference>
<dbReference type="AlphaFoldDB" id="A0A485LGF2"/>
<dbReference type="CDD" id="cd00201">
    <property type="entry name" value="WW"/>
    <property type="match status" value="1"/>
</dbReference>
<dbReference type="Proteomes" id="UP000332933">
    <property type="component" value="Unassembled WGS sequence"/>
</dbReference>
<dbReference type="InterPro" id="IPR000306">
    <property type="entry name" value="Znf_FYVE"/>
</dbReference>
<dbReference type="PROSITE" id="PS50020">
    <property type="entry name" value="WW_DOMAIN_2"/>
    <property type="match status" value="1"/>
</dbReference>
<feature type="domain" description="FYVE-type" evidence="8">
    <location>
        <begin position="291"/>
        <end position="348"/>
    </location>
</feature>
<dbReference type="SUPFAM" id="SSF57903">
    <property type="entry name" value="FYVE/PHD zinc finger"/>
    <property type="match status" value="1"/>
</dbReference>
<evidence type="ECO:0000259" key="7">
    <source>
        <dbReference type="PROSITE" id="PS50020"/>
    </source>
</evidence>
<protein>
    <submittedName>
        <fullName evidence="10">Aste57867_20557 protein</fullName>
    </submittedName>
</protein>
<dbReference type="EMBL" id="CAADRA010006897">
    <property type="protein sequence ID" value="VFT97241.1"/>
    <property type="molecule type" value="Genomic_DNA"/>
</dbReference>
<evidence type="ECO:0000256" key="5">
    <source>
        <dbReference type="SAM" id="Coils"/>
    </source>
</evidence>
<dbReference type="SMART" id="SM00456">
    <property type="entry name" value="WW"/>
    <property type="match status" value="1"/>
</dbReference>
<organism evidence="10 11">
    <name type="scientific">Aphanomyces stellatus</name>
    <dbReference type="NCBI Taxonomy" id="120398"/>
    <lineage>
        <taxon>Eukaryota</taxon>
        <taxon>Sar</taxon>
        <taxon>Stramenopiles</taxon>
        <taxon>Oomycota</taxon>
        <taxon>Saprolegniomycetes</taxon>
        <taxon>Saprolegniales</taxon>
        <taxon>Verrucalvaceae</taxon>
        <taxon>Aphanomyces</taxon>
    </lineage>
</organism>
<evidence type="ECO:0000256" key="3">
    <source>
        <dbReference type="ARBA" id="ARBA00022833"/>
    </source>
</evidence>
<evidence type="ECO:0000259" key="8">
    <source>
        <dbReference type="PROSITE" id="PS50178"/>
    </source>
</evidence>
<keyword evidence="11" id="KW-1185">Reference proteome</keyword>
<dbReference type="PROSITE" id="PS01159">
    <property type="entry name" value="WW_DOMAIN_1"/>
    <property type="match status" value="1"/>
</dbReference>
<dbReference type="Pfam" id="PF01363">
    <property type="entry name" value="FYVE"/>
    <property type="match status" value="1"/>
</dbReference>
<dbReference type="Gene3D" id="2.20.70.10">
    <property type="match status" value="1"/>
</dbReference>
<dbReference type="PANTHER" id="PTHR13510">
    <property type="entry name" value="FYVE-FINGER-CONTAINING RAB5 EFFECTOR PROTEIN RABENOSYN-5-RELATED"/>
    <property type="match status" value="1"/>
</dbReference>
<feature type="compositionally biased region" description="Polar residues" evidence="6">
    <location>
        <begin position="467"/>
        <end position="502"/>
    </location>
</feature>
<name>A0A485LGF2_9STRA</name>